<evidence type="ECO:0000313" key="1">
    <source>
        <dbReference type="EMBL" id="AXY57803.1"/>
    </source>
</evidence>
<proteinExistence type="predicted"/>
<dbReference type="KEGG" id="achi:CDG60_15260"/>
<dbReference type="InterPro" id="IPR006597">
    <property type="entry name" value="Sel1-like"/>
</dbReference>
<name>A0A3B7M563_9GAMM</name>
<dbReference type="InterPro" id="IPR050767">
    <property type="entry name" value="Sel1_AlgK"/>
</dbReference>
<dbReference type="Pfam" id="PF08238">
    <property type="entry name" value="Sel1"/>
    <property type="match status" value="12"/>
</dbReference>
<dbReference type="PANTHER" id="PTHR11102:SF147">
    <property type="entry name" value="SEL1L ADAPTOR SUBUNIT OF ERAD E3 UBIQUITIN LIGASE"/>
    <property type="match status" value="1"/>
</dbReference>
<dbReference type="PANTHER" id="PTHR11102">
    <property type="entry name" value="SEL-1-LIKE PROTEIN"/>
    <property type="match status" value="1"/>
</dbReference>
<dbReference type="EMBL" id="CP032134">
    <property type="protein sequence ID" value="AXY57803.1"/>
    <property type="molecule type" value="Genomic_DNA"/>
</dbReference>
<dbReference type="SMART" id="SM00671">
    <property type="entry name" value="SEL1"/>
    <property type="match status" value="12"/>
</dbReference>
<gene>
    <name evidence="1" type="ORF">CDG60_15260</name>
</gene>
<protein>
    <submittedName>
        <fullName evidence="1">Sel1 repeat family protein</fullName>
    </submittedName>
</protein>
<dbReference type="SUPFAM" id="SSF81901">
    <property type="entry name" value="HCP-like"/>
    <property type="match status" value="3"/>
</dbReference>
<evidence type="ECO:0000313" key="2">
    <source>
        <dbReference type="Proteomes" id="UP000263753"/>
    </source>
</evidence>
<dbReference type="Proteomes" id="UP000263753">
    <property type="component" value="Chromosome"/>
</dbReference>
<dbReference type="AlphaFoldDB" id="A0A3B7M563"/>
<accession>A0A3B7M563</accession>
<organism evidence="1 2">
    <name type="scientific">Acinetobacter chinensis</name>
    <dbReference type="NCBI Taxonomy" id="2004650"/>
    <lineage>
        <taxon>Bacteria</taxon>
        <taxon>Pseudomonadati</taxon>
        <taxon>Pseudomonadota</taxon>
        <taxon>Gammaproteobacteria</taxon>
        <taxon>Moraxellales</taxon>
        <taxon>Moraxellaceae</taxon>
        <taxon>Acinetobacter</taxon>
    </lineage>
</organism>
<dbReference type="RefSeq" id="WP_087513085.1">
    <property type="nucleotide sequence ID" value="NZ_CP032134.1"/>
</dbReference>
<dbReference type="GO" id="GO:0036503">
    <property type="term" value="P:ERAD pathway"/>
    <property type="evidence" value="ECO:0007669"/>
    <property type="project" value="TreeGrafter"/>
</dbReference>
<sequence>MWFLLVLILAIGGLAFWMWKRPDPVTRDQNNVQSELWFEQLEAQLGYAEELVNSGTEADHERAYQIYTDLGQKYELPDAFINMAAMQLKGQVKSPDVQTAVAQLEKAYRMGSDVAAFRLGGIYDCADYEREDKEKAAYWYQHAIAKGNTDAQFQMAIKFLQGDGVEKDEVRAMKILKNNAEQGNAASQYILGQHFCAEGSEQDFIAGHGYLHQAAENRHLDATLMLAEHYSRGIGVPVNSATALKYAKNSVELGSTQFAYPYYLAVLRGLFDTEQQPVVVSQLEKMAEKKDSMALSLLGTASFNGWGVPCDKQRAFQLWSEAAHADDLIALCSIAALYFEGDVVDKNTQKAFGIYQHAHAIEAQMTSKMGLGICYLLGEGVAQDHNQAKELISDAAESYMGYKVETQADIYYALGLYYSSELIPVMNGIRTRQYLEYAYISGSEKAACKLAGNYLKGLGGLEQDDTQAFKWYEKGAERGDQECYAQLGILYLSGQGTKQDYAQALHWLKRAEEHQDSLAINHLAEMYEKGWGVEKDLSYAVSMYEKAAAMNEPEACYQLGRLYLQGEGVVRNLAEARNWLDKARSLGYEKAEQLYQRLDEYF</sequence>
<reference evidence="2" key="1">
    <citation type="submission" date="2018-09" db="EMBL/GenBank/DDBJ databases">
        <title>The complete genome of Acinetobacter sp. strain WCHAc010005.</title>
        <authorList>
            <person name="Hu Y."/>
            <person name="Long H."/>
            <person name="Feng Y."/>
            <person name="Zong Z."/>
        </authorList>
    </citation>
    <scope>NUCLEOTIDE SEQUENCE [LARGE SCALE GENOMIC DNA]</scope>
    <source>
        <strain evidence="2">WCHAc010005</strain>
    </source>
</reference>
<dbReference type="Gene3D" id="1.25.40.10">
    <property type="entry name" value="Tetratricopeptide repeat domain"/>
    <property type="match status" value="3"/>
</dbReference>
<dbReference type="InterPro" id="IPR011990">
    <property type="entry name" value="TPR-like_helical_dom_sf"/>
</dbReference>